<dbReference type="InterPro" id="IPR050480">
    <property type="entry name" value="CysZ-like"/>
</dbReference>
<evidence type="ECO:0000256" key="9">
    <source>
        <dbReference type="ARBA" id="ARBA00023136"/>
    </source>
</evidence>
<dbReference type="Proteomes" id="UP001324533">
    <property type="component" value="Chromosome"/>
</dbReference>
<evidence type="ECO:0000313" key="11">
    <source>
        <dbReference type="EMBL" id="WQB71661.1"/>
    </source>
</evidence>
<keyword evidence="3" id="KW-1003">Cell membrane</keyword>
<comment type="subcellular location">
    <subcellularLocation>
        <location evidence="1">Membrane</location>
        <topology evidence="1">Multi-pass membrane protein</topology>
    </subcellularLocation>
</comment>
<dbReference type="RefSeq" id="WP_322411772.1">
    <property type="nucleotide sequence ID" value="NZ_CP139779.1"/>
</dbReference>
<dbReference type="Pfam" id="PF07264">
    <property type="entry name" value="EI24"/>
    <property type="match status" value="1"/>
</dbReference>
<keyword evidence="5" id="KW-0028">Amino-acid biosynthesis</keyword>
<evidence type="ECO:0000256" key="2">
    <source>
        <dbReference type="ARBA" id="ARBA00022448"/>
    </source>
</evidence>
<keyword evidence="9 10" id="KW-0472">Membrane</keyword>
<proteinExistence type="predicted"/>
<keyword evidence="2" id="KW-0813">Transport</keyword>
<sequence>MSELWRGVGLLLRGFGWWGRRPGAMALGLVPAVVVAMVFLAALVLLGAWVPEVAEWLTPFASGWPEFWTGVLRIAVSAALLGGAGIIAIVTFTAVTLIVGEPFYDRIWRSVEKSAGGEIPGEDYGFWRSAGDALSLLVRGILIAICAALLGFIPVVGTVLGAVTGTVLTGWILADELTSRALTARGISRKERRALLRRARPRVWGFGIATQLCFLIPLGAVAVMPAATAGATMLARTLVGEDASG</sequence>
<organism evidence="11 12">
    <name type="scientific">Microbacterium invictum</name>
    <dbReference type="NCBI Taxonomy" id="515415"/>
    <lineage>
        <taxon>Bacteria</taxon>
        <taxon>Bacillati</taxon>
        <taxon>Actinomycetota</taxon>
        <taxon>Actinomycetes</taxon>
        <taxon>Micrococcales</taxon>
        <taxon>Microbacteriaceae</taxon>
        <taxon>Microbacterium</taxon>
    </lineage>
</organism>
<reference evidence="11 12" key="1">
    <citation type="submission" date="2023-06" db="EMBL/GenBank/DDBJ databases">
        <title>Rock-solubilizing bacteria, Microbacterium invictum, promotes re-establishment of vegetation in rocky wasteland by accelerating rock bio-weathering and reshaping soil bacterial community.</title>
        <authorList>
            <person name="Liu C."/>
        </authorList>
    </citation>
    <scope>NUCLEOTIDE SEQUENCE [LARGE SCALE GENOMIC DNA]</scope>
    <source>
        <strain evidence="11 12">X-18</strain>
    </source>
</reference>
<feature type="transmembrane region" description="Helical" evidence="10">
    <location>
        <begin position="70"/>
        <end position="99"/>
    </location>
</feature>
<evidence type="ECO:0000256" key="7">
    <source>
        <dbReference type="ARBA" id="ARBA00022989"/>
    </source>
</evidence>
<dbReference type="EMBL" id="CP139779">
    <property type="protein sequence ID" value="WQB71661.1"/>
    <property type="molecule type" value="Genomic_DNA"/>
</dbReference>
<evidence type="ECO:0000313" key="12">
    <source>
        <dbReference type="Proteomes" id="UP001324533"/>
    </source>
</evidence>
<evidence type="ECO:0000256" key="4">
    <source>
        <dbReference type="ARBA" id="ARBA00022519"/>
    </source>
</evidence>
<protein>
    <submittedName>
        <fullName evidence="11">EI24 domain-containing protein</fullName>
    </submittedName>
</protein>
<dbReference type="PANTHER" id="PTHR37468:SF1">
    <property type="entry name" value="SULFATE TRANSPORTER CYSZ"/>
    <property type="match status" value="1"/>
</dbReference>
<dbReference type="InterPro" id="IPR059112">
    <property type="entry name" value="CysZ/EI24"/>
</dbReference>
<feature type="transmembrane region" description="Helical" evidence="10">
    <location>
        <begin position="136"/>
        <end position="156"/>
    </location>
</feature>
<evidence type="ECO:0000256" key="8">
    <source>
        <dbReference type="ARBA" id="ARBA00023032"/>
    </source>
</evidence>
<keyword evidence="6 10" id="KW-0812">Transmembrane</keyword>
<feature type="transmembrane region" description="Helical" evidence="10">
    <location>
        <begin position="203"/>
        <end position="227"/>
    </location>
</feature>
<name>A0ABZ0VE40_9MICO</name>
<keyword evidence="4" id="KW-0997">Cell inner membrane</keyword>
<gene>
    <name evidence="11" type="ORF">T9R20_06815</name>
</gene>
<dbReference type="PANTHER" id="PTHR37468">
    <property type="entry name" value="SULFATE TRANSPORTER CYSZ"/>
    <property type="match status" value="1"/>
</dbReference>
<evidence type="ECO:0000256" key="6">
    <source>
        <dbReference type="ARBA" id="ARBA00022692"/>
    </source>
</evidence>
<keyword evidence="8" id="KW-0764">Sulfate transport</keyword>
<keyword evidence="7 10" id="KW-1133">Transmembrane helix</keyword>
<keyword evidence="12" id="KW-1185">Reference proteome</keyword>
<accession>A0ABZ0VE40</accession>
<evidence type="ECO:0000256" key="1">
    <source>
        <dbReference type="ARBA" id="ARBA00004141"/>
    </source>
</evidence>
<evidence type="ECO:0000256" key="10">
    <source>
        <dbReference type="SAM" id="Phobius"/>
    </source>
</evidence>
<evidence type="ECO:0000256" key="5">
    <source>
        <dbReference type="ARBA" id="ARBA00022605"/>
    </source>
</evidence>
<evidence type="ECO:0000256" key="3">
    <source>
        <dbReference type="ARBA" id="ARBA00022475"/>
    </source>
</evidence>
<feature type="transmembrane region" description="Helical" evidence="10">
    <location>
        <begin position="26"/>
        <end position="50"/>
    </location>
</feature>